<dbReference type="HAMAP" id="MF_00688">
    <property type="entry name" value="Leu_Phe_trans"/>
    <property type="match status" value="1"/>
</dbReference>
<comment type="catalytic activity">
    <reaction evidence="4">
        <text>L-phenylalanyl-tRNA(Phe) + an N-terminal L-alpha-aminoacyl-[protein] = an N-terminal L-phenylalanyl-L-alpha-aminoacyl-[protein] + tRNA(Phe)</text>
        <dbReference type="Rhea" id="RHEA:43632"/>
        <dbReference type="Rhea" id="RHEA-COMP:9668"/>
        <dbReference type="Rhea" id="RHEA-COMP:9699"/>
        <dbReference type="Rhea" id="RHEA-COMP:10636"/>
        <dbReference type="Rhea" id="RHEA-COMP:10637"/>
        <dbReference type="ChEBI" id="CHEBI:78442"/>
        <dbReference type="ChEBI" id="CHEBI:78531"/>
        <dbReference type="ChEBI" id="CHEBI:78597"/>
        <dbReference type="ChEBI" id="CHEBI:83561"/>
        <dbReference type="EC" id="2.3.2.6"/>
    </reaction>
</comment>
<comment type="catalytic activity">
    <reaction evidence="4">
        <text>N-terminal L-lysyl-[protein] + L-leucyl-tRNA(Leu) = N-terminal L-leucyl-L-lysyl-[protein] + tRNA(Leu) + H(+)</text>
        <dbReference type="Rhea" id="RHEA:12340"/>
        <dbReference type="Rhea" id="RHEA-COMP:9613"/>
        <dbReference type="Rhea" id="RHEA-COMP:9622"/>
        <dbReference type="Rhea" id="RHEA-COMP:12670"/>
        <dbReference type="Rhea" id="RHEA-COMP:12671"/>
        <dbReference type="ChEBI" id="CHEBI:15378"/>
        <dbReference type="ChEBI" id="CHEBI:65249"/>
        <dbReference type="ChEBI" id="CHEBI:78442"/>
        <dbReference type="ChEBI" id="CHEBI:78494"/>
        <dbReference type="ChEBI" id="CHEBI:133043"/>
        <dbReference type="EC" id="2.3.2.6"/>
    </reaction>
</comment>
<dbReference type="Proteomes" id="UP000522333">
    <property type="component" value="Unassembled WGS sequence"/>
</dbReference>
<dbReference type="Gene3D" id="3.40.630.70">
    <property type="entry name" value="Leucyl/phenylalanyl-tRNA-protein transferase, C-terminal domain"/>
    <property type="match status" value="1"/>
</dbReference>
<sequence>MRKQIALYAAQFPSPGCCTAEGILCAGGDLLPARLLAAYSRGIFPWYGEDMPLLWWCPDPRCVLPPDAFHLPRRSARALRNHPFELRMDTAFSRVIRACAAPRRDSEGTWILPEMIAAYERLHALGYAHSVEAWRDGELLGGLYGVALGRAFFGESMFHLCPEASRAALAGLVAFLRERDFLLLDCQQATPHMLAMGAREIPRKEFLALLRQAVPVPDPEPVSQLPWQPWRMSFRHDAALGWLPDEQ</sequence>
<dbReference type="GO" id="GO:0030163">
    <property type="term" value="P:protein catabolic process"/>
    <property type="evidence" value="ECO:0007669"/>
    <property type="project" value="UniProtKB-UniRule"/>
</dbReference>
<dbReference type="SUPFAM" id="SSF55729">
    <property type="entry name" value="Acyl-CoA N-acyltransferases (Nat)"/>
    <property type="match status" value="1"/>
</dbReference>
<dbReference type="GO" id="GO:0008914">
    <property type="term" value="F:leucyl-tRNA--protein transferase activity"/>
    <property type="evidence" value="ECO:0007669"/>
    <property type="project" value="UniProtKB-UniRule"/>
</dbReference>
<keyword evidence="2 4" id="KW-0808">Transferase</keyword>
<dbReference type="NCBIfam" id="TIGR00667">
    <property type="entry name" value="aat"/>
    <property type="match status" value="1"/>
</dbReference>
<dbReference type="PANTHER" id="PTHR30098">
    <property type="entry name" value="LEUCYL/PHENYLALANYL-TRNA--PROTEIN TRANSFERASE"/>
    <property type="match status" value="1"/>
</dbReference>
<keyword evidence="3 4" id="KW-0012">Acyltransferase</keyword>
<dbReference type="RefSeq" id="WP_168935742.1">
    <property type="nucleotide sequence ID" value="NZ_CAMFBL010000075.1"/>
</dbReference>
<dbReference type="AlphaFoldDB" id="A0A848CJ28"/>
<reference evidence="5 6" key="1">
    <citation type="submission" date="2020-04" db="EMBL/GenBank/DDBJ databases">
        <authorList>
            <person name="Hitch T.C.A."/>
            <person name="Wylensek D."/>
            <person name="Clavel T."/>
        </authorList>
    </citation>
    <scope>NUCLEOTIDE SEQUENCE [LARGE SCALE GENOMIC DNA]</scope>
    <source>
        <strain evidence="5 6">PG-251-APC-1</strain>
    </source>
</reference>
<comment type="subcellular location">
    <subcellularLocation>
        <location evidence="4">Cytoplasm</location>
    </subcellularLocation>
</comment>
<evidence type="ECO:0000256" key="3">
    <source>
        <dbReference type="ARBA" id="ARBA00023315"/>
    </source>
</evidence>
<comment type="function">
    <text evidence="4">Functions in the N-end rule pathway of protein degradation where it conjugates Leu, Phe and, less efficiently, Met from aminoacyl-tRNAs to the N-termini of proteins containing an N-terminal arginine or lysine.</text>
</comment>
<gene>
    <name evidence="4" type="primary">aat</name>
    <name evidence="5" type="ORF">HF854_07460</name>
</gene>
<organism evidence="5 6">
    <name type="scientific">Desulfovibrio piger</name>
    <dbReference type="NCBI Taxonomy" id="901"/>
    <lineage>
        <taxon>Bacteria</taxon>
        <taxon>Pseudomonadati</taxon>
        <taxon>Thermodesulfobacteriota</taxon>
        <taxon>Desulfovibrionia</taxon>
        <taxon>Desulfovibrionales</taxon>
        <taxon>Desulfovibrionaceae</taxon>
        <taxon>Desulfovibrio</taxon>
    </lineage>
</organism>
<proteinExistence type="inferred from homology"/>
<dbReference type="PANTHER" id="PTHR30098:SF2">
    <property type="entry name" value="LEUCYL_PHENYLALANYL-TRNA--PROTEIN TRANSFERASE"/>
    <property type="match status" value="1"/>
</dbReference>
<dbReference type="InterPro" id="IPR042203">
    <property type="entry name" value="Leu/Phe-tRNA_Trfase_C"/>
</dbReference>
<dbReference type="GO" id="GO:0005737">
    <property type="term" value="C:cytoplasm"/>
    <property type="evidence" value="ECO:0007669"/>
    <property type="project" value="UniProtKB-SubCell"/>
</dbReference>
<name>A0A848CJ28_9BACT</name>
<dbReference type="EC" id="2.3.2.6" evidence="4"/>
<comment type="catalytic activity">
    <reaction evidence="4">
        <text>N-terminal L-arginyl-[protein] + L-leucyl-tRNA(Leu) = N-terminal L-leucyl-L-arginyl-[protein] + tRNA(Leu) + H(+)</text>
        <dbReference type="Rhea" id="RHEA:50416"/>
        <dbReference type="Rhea" id="RHEA-COMP:9613"/>
        <dbReference type="Rhea" id="RHEA-COMP:9622"/>
        <dbReference type="Rhea" id="RHEA-COMP:12672"/>
        <dbReference type="Rhea" id="RHEA-COMP:12673"/>
        <dbReference type="ChEBI" id="CHEBI:15378"/>
        <dbReference type="ChEBI" id="CHEBI:64719"/>
        <dbReference type="ChEBI" id="CHEBI:78442"/>
        <dbReference type="ChEBI" id="CHEBI:78494"/>
        <dbReference type="ChEBI" id="CHEBI:133044"/>
        <dbReference type="EC" id="2.3.2.6"/>
    </reaction>
</comment>
<dbReference type="EMBL" id="JABAFY010000024">
    <property type="protein sequence ID" value="NME52367.1"/>
    <property type="molecule type" value="Genomic_DNA"/>
</dbReference>
<comment type="similarity">
    <text evidence="4">Belongs to the L/F-transferase family.</text>
</comment>
<evidence type="ECO:0000256" key="2">
    <source>
        <dbReference type="ARBA" id="ARBA00022679"/>
    </source>
</evidence>
<protein>
    <recommendedName>
        <fullName evidence="4">Leucyl/phenylalanyl-tRNA--protein transferase</fullName>
        <ecNumber evidence="4">2.3.2.6</ecNumber>
    </recommendedName>
    <alternativeName>
        <fullName evidence="4">L/F-transferase</fullName>
    </alternativeName>
    <alternativeName>
        <fullName evidence="4">Leucyltransferase</fullName>
    </alternativeName>
    <alternativeName>
        <fullName evidence="4">Phenyalanyltransferase</fullName>
    </alternativeName>
</protein>
<keyword evidence="1 4" id="KW-0963">Cytoplasm</keyword>
<dbReference type="InterPro" id="IPR042221">
    <property type="entry name" value="Leu/Phe-tRNA_Trfase_N"/>
</dbReference>
<dbReference type="FunFam" id="3.40.630.70:FF:000001">
    <property type="entry name" value="Leucyl/phenylalanyl-tRNA--protein transferase"/>
    <property type="match status" value="1"/>
</dbReference>
<evidence type="ECO:0000313" key="5">
    <source>
        <dbReference type="EMBL" id="NME52367.1"/>
    </source>
</evidence>
<evidence type="ECO:0000256" key="1">
    <source>
        <dbReference type="ARBA" id="ARBA00022490"/>
    </source>
</evidence>
<dbReference type="InterPro" id="IPR016181">
    <property type="entry name" value="Acyl_CoA_acyltransferase"/>
</dbReference>
<comment type="caution">
    <text evidence="5">The sequence shown here is derived from an EMBL/GenBank/DDBJ whole genome shotgun (WGS) entry which is preliminary data.</text>
</comment>
<evidence type="ECO:0000256" key="4">
    <source>
        <dbReference type="HAMAP-Rule" id="MF_00688"/>
    </source>
</evidence>
<dbReference type="InterPro" id="IPR004616">
    <property type="entry name" value="Leu/Phe-tRNA_Trfase"/>
</dbReference>
<dbReference type="Pfam" id="PF03588">
    <property type="entry name" value="Leu_Phe_trans"/>
    <property type="match status" value="1"/>
</dbReference>
<accession>A0A848CJ28</accession>
<evidence type="ECO:0000313" key="6">
    <source>
        <dbReference type="Proteomes" id="UP000522333"/>
    </source>
</evidence>
<dbReference type="Gene3D" id="3.30.70.3550">
    <property type="entry name" value="Leucyl/phenylalanyl-tRNA-protein transferase, N-terminal domain"/>
    <property type="match status" value="1"/>
</dbReference>